<gene>
    <name evidence="1" type="ORF">C1702_10270</name>
    <name evidence="2" type="ORF">EV676_106180</name>
</gene>
<keyword evidence="3" id="KW-1185">Reference proteome</keyword>
<name>A0A2S5T4E4_9BURK</name>
<evidence type="ECO:0000313" key="2">
    <source>
        <dbReference type="EMBL" id="TCP06696.1"/>
    </source>
</evidence>
<accession>A0A2S5T4E4</accession>
<evidence type="ECO:0000313" key="1">
    <source>
        <dbReference type="EMBL" id="PPE69853.1"/>
    </source>
</evidence>
<dbReference type="Proteomes" id="UP000239406">
    <property type="component" value="Unassembled WGS sequence"/>
</dbReference>
<reference evidence="2 4" key="2">
    <citation type="submission" date="2019-03" db="EMBL/GenBank/DDBJ databases">
        <title>Genomic Encyclopedia of Type Strains, Phase IV (KMG-IV): sequencing the most valuable type-strain genomes for metagenomic binning, comparative biology and taxonomic classification.</title>
        <authorList>
            <person name="Goeker M."/>
        </authorList>
    </citation>
    <scope>NUCLEOTIDE SEQUENCE [LARGE SCALE GENOMIC DNA]</scope>
    <source>
        <strain evidence="2 4">DSM 15264</strain>
    </source>
</reference>
<sequence>MHLLIPHASSLSEACTQTLKDLQLPHLTQLLRRLSPTERNESDEYSLSPPHERALAQALGFAGPDGGLPWAAYLAARDGVETQDLCWGLLTPMHWHVGADHVTMVDPQALQLDEAESRELLEAVRPLFESEGWLLIYGAPTRWYGAHESLADLPTASPDRVIGRNVDLWMPDHPQARLVRRLQNEVQMLLYTHPCTDRRVEQGRLPVNTFWLSGCGPSQPERPTPGLVVDERLRDPLLAGDWPAWAEAWRSLDAGPVREALLASQRGEPVSVTLCGERHWQRFERVSRHWLERLRARFRAVDTAALLCGL</sequence>
<dbReference type="Proteomes" id="UP000294772">
    <property type="component" value="Unassembled WGS sequence"/>
</dbReference>
<dbReference type="AlphaFoldDB" id="A0A2S5T4E4"/>
<evidence type="ECO:0008006" key="5">
    <source>
        <dbReference type="Google" id="ProtNLM"/>
    </source>
</evidence>
<protein>
    <recommendedName>
        <fullName evidence="5">Phosphoglycerate mutase</fullName>
    </recommendedName>
</protein>
<dbReference type="EMBL" id="SLXF01000006">
    <property type="protein sequence ID" value="TCP06696.1"/>
    <property type="molecule type" value="Genomic_DNA"/>
</dbReference>
<evidence type="ECO:0000313" key="4">
    <source>
        <dbReference type="Proteomes" id="UP000294772"/>
    </source>
</evidence>
<dbReference type="RefSeq" id="WP_104357601.1">
    <property type="nucleotide sequence ID" value="NZ_CALFFA010000032.1"/>
</dbReference>
<dbReference type="OrthoDB" id="5295974at2"/>
<reference evidence="1 3" key="1">
    <citation type="submission" date="2018-02" db="EMBL/GenBank/DDBJ databases">
        <title>Reclassifiation of [Polyangium] brachysporum DSM 7029 as Guopingzhaonella breviflexa gen. nov., sp. nov., a member of the family Comamonadaceae.</title>
        <authorList>
            <person name="Tang B."/>
        </authorList>
    </citation>
    <scope>NUCLEOTIDE SEQUENCE [LARGE SCALE GENOMIC DNA]</scope>
    <source>
        <strain evidence="1 3">DSM 15344</strain>
    </source>
</reference>
<evidence type="ECO:0000313" key="3">
    <source>
        <dbReference type="Proteomes" id="UP000239406"/>
    </source>
</evidence>
<dbReference type="EMBL" id="PSNY01000009">
    <property type="protein sequence ID" value="PPE69853.1"/>
    <property type="molecule type" value="Genomic_DNA"/>
</dbReference>
<proteinExistence type="predicted"/>
<organism evidence="1 3">
    <name type="scientific">Caldimonas thermodepolymerans</name>
    <dbReference type="NCBI Taxonomy" id="215580"/>
    <lineage>
        <taxon>Bacteria</taxon>
        <taxon>Pseudomonadati</taxon>
        <taxon>Pseudomonadota</taxon>
        <taxon>Betaproteobacteria</taxon>
        <taxon>Burkholderiales</taxon>
        <taxon>Sphaerotilaceae</taxon>
        <taxon>Caldimonas</taxon>
    </lineage>
</organism>
<comment type="caution">
    <text evidence="1">The sequence shown here is derived from an EMBL/GenBank/DDBJ whole genome shotgun (WGS) entry which is preliminary data.</text>
</comment>